<name>A0A2C9P9Q4_9VIBR</name>
<dbReference type="PROSITE" id="PS01124">
    <property type="entry name" value="HTH_ARAC_FAMILY_2"/>
    <property type="match status" value="1"/>
</dbReference>
<dbReference type="KEGG" id="vsh:BSZ05_05910"/>
<feature type="domain" description="HTH araC/xylS-type" evidence="4">
    <location>
        <begin position="168"/>
        <end position="263"/>
    </location>
</feature>
<reference evidence="6 8" key="3">
    <citation type="submission" date="2018-11" db="EMBL/GenBank/DDBJ databases">
        <title>Complete Genome Sequence of Vbrio mediterranei 117-T6: a Potential Pathogen Bacteria Isolated from the Conchocelis of Pyropia.</title>
        <authorList>
            <person name="Liu Q."/>
        </authorList>
    </citation>
    <scope>NUCLEOTIDE SEQUENCE [LARGE SCALE GENOMIC DNA]</scope>
    <source>
        <strain evidence="6 8">117-T6</strain>
    </source>
</reference>
<dbReference type="InterPro" id="IPR009057">
    <property type="entry name" value="Homeodomain-like_sf"/>
</dbReference>
<evidence type="ECO:0000259" key="4">
    <source>
        <dbReference type="PROSITE" id="PS01124"/>
    </source>
</evidence>
<accession>A0A2C9P9Q4</accession>
<dbReference type="InterPro" id="IPR018060">
    <property type="entry name" value="HTH_AraC"/>
</dbReference>
<evidence type="ECO:0000256" key="1">
    <source>
        <dbReference type="ARBA" id="ARBA00023015"/>
    </source>
</evidence>
<dbReference type="EMBL" id="CP033577">
    <property type="protein sequence ID" value="AYV21341.1"/>
    <property type="molecule type" value="Genomic_DNA"/>
</dbReference>
<dbReference type="PANTHER" id="PTHR46796">
    <property type="entry name" value="HTH-TYPE TRANSCRIPTIONAL ACTIVATOR RHAS-RELATED"/>
    <property type="match status" value="1"/>
</dbReference>
<dbReference type="STRING" id="689.VME0621_05175"/>
<dbReference type="GO" id="GO:0003700">
    <property type="term" value="F:DNA-binding transcription factor activity"/>
    <property type="evidence" value="ECO:0007669"/>
    <property type="project" value="InterPro"/>
</dbReference>
<evidence type="ECO:0000256" key="3">
    <source>
        <dbReference type="ARBA" id="ARBA00023163"/>
    </source>
</evidence>
<evidence type="ECO:0000313" key="7">
    <source>
        <dbReference type="Proteomes" id="UP000197092"/>
    </source>
</evidence>
<evidence type="ECO:0000313" key="6">
    <source>
        <dbReference type="EMBL" id="AYV21341.1"/>
    </source>
</evidence>
<dbReference type="Proteomes" id="UP000197092">
    <property type="component" value="Chromosome 1"/>
</dbReference>
<dbReference type="Gene3D" id="2.60.120.10">
    <property type="entry name" value="Jelly Rolls"/>
    <property type="match status" value="1"/>
</dbReference>
<dbReference type="InterPro" id="IPR014710">
    <property type="entry name" value="RmlC-like_jellyroll"/>
</dbReference>
<dbReference type="InterPro" id="IPR003313">
    <property type="entry name" value="AraC-bd"/>
</dbReference>
<dbReference type="AlphaFoldDB" id="A0A2C9P9Q4"/>
<dbReference type="SMART" id="SM00342">
    <property type="entry name" value="HTH_ARAC"/>
    <property type="match status" value="1"/>
</dbReference>
<keyword evidence="1" id="KW-0805">Transcription regulation</keyword>
<dbReference type="EMBL" id="CP018308">
    <property type="protein sequence ID" value="ASI89375.1"/>
    <property type="molecule type" value="Genomic_DNA"/>
</dbReference>
<proteinExistence type="predicted"/>
<dbReference type="SUPFAM" id="SSF46689">
    <property type="entry name" value="Homeodomain-like"/>
    <property type="match status" value="2"/>
</dbReference>
<reference evidence="7" key="1">
    <citation type="submission" date="2016-12" db="EMBL/GenBank/DDBJ databases">
        <title>Comparative genomic analysis reveals the diversity, evolution, and environmental adaptation strategies of the genus Vibrio.</title>
        <authorList>
            <person name="Lin H."/>
            <person name="Wang X."/>
            <person name="Zhang X.-H."/>
        </authorList>
    </citation>
    <scope>NUCLEOTIDE SEQUENCE [LARGE SCALE GENOMIC DNA]</scope>
    <source>
        <strain evidence="7">QT6D1</strain>
    </source>
</reference>
<dbReference type="RefSeq" id="WP_088876433.1">
    <property type="nucleotide sequence ID" value="NZ_CP018308.1"/>
</dbReference>
<sequence>MQQISYLSSPIPDINLISGCYKEFAFQKHYHLDYHFGLIVNGQQQFHLKGQSYTSGPGDLVLMPPDELHDGQARFDEGYEVKVLAVSPQWLSQLKPSNHQGQLGFHSPIVQEPMLFRALLNTHLALSDENISALARDCLPHESFEQLLNRHAKPTCAYVQPIGTKQLTQVRDYVMSHLDQPIRLEQLAKLCDLSERQFQRLFKQATGMSPHAWLTRLRLEKSMALVKAGQPSAQVALQTGFYDQAHFSKAFRSVYGISPSHIN</sequence>
<keyword evidence="2" id="KW-0238">DNA-binding</keyword>
<reference evidence="5" key="2">
    <citation type="journal article" date="2018" name="BMC Genomics">
        <title>Comparative genomic analysis reveals the evolution and environmental adaptation strategies of vibrios.</title>
        <authorList>
            <person name="Lin H."/>
            <person name="Yu M."/>
            <person name="Wang X."/>
            <person name="Zhang X.H."/>
        </authorList>
    </citation>
    <scope>NUCLEOTIDE SEQUENCE</scope>
    <source>
        <strain evidence="5">QT6D1</strain>
    </source>
</reference>
<protein>
    <submittedName>
        <fullName evidence="5">AraC family transcriptional regulator</fullName>
    </submittedName>
    <submittedName>
        <fullName evidence="6">Helix-turn-helix domain-containing protein</fullName>
    </submittedName>
</protein>
<dbReference type="GeneID" id="64087689"/>
<dbReference type="Gene3D" id="1.10.10.60">
    <property type="entry name" value="Homeodomain-like"/>
    <property type="match status" value="1"/>
</dbReference>
<dbReference type="GO" id="GO:0043565">
    <property type="term" value="F:sequence-specific DNA binding"/>
    <property type="evidence" value="ECO:0007669"/>
    <property type="project" value="InterPro"/>
</dbReference>
<dbReference type="PANTHER" id="PTHR46796:SF11">
    <property type="entry name" value="TRANSCRIPTIONAL REGULATOR-RELATED"/>
    <property type="match status" value="1"/>
</dbReference>
<dbReference type="InterPro" id="IPR050204">
    <property type="entry name" value="AraC_XylS_family_regulators"/>
</dbReference>
<gene>
    <name evidence="5" type="ORF">BSZ05_05910</name>
    <name evidence="6" type="ORF">ECB94_08610</name>
</gene>
<organism evidence="6 8">
    <name type="scientific">Vibrio mediterranei</name>
    <dbReference type="NCBI Taxonomy" id="689"/>
    <lineage>
        <taxon>Bacteria</taxon>
        <taxon>Pseudomonadati</taxon>
        <taxon>Pseudomonadota</taxon>
        <taxon>Gammaproteobacteria</taxon>
        <taxon>Vibrionales</taxon>
        <taxon>Vibrionaceae</taxon>
        <taxon>Vibrio</taxon>
    </lineage>
</organism>
<dbReference type="Pfam" id="PF12833">
    <property type="entry name" value="HTH_18"/>
    <property type="match status" value="1"/>
</dbReference>
<keyword evidence="3" id="KW-0804">Transcription</keyword>
<dbReference type="InterPro" id="IPR037923">
    <property type="entry name" value="HTH-like"/>
</dbReference>
<dbReference type="Pfam" id="PF02311">
    <property type="entry name" value="AraC_binding"/>
    <property type="match status" value="1"/>
</dbReference>
<evidence type="ECO:0000256" key="2">
    <source>
        <dbReference type="ARBA" id="ARBA00023125"/>
    </source>
</evidence>
<dbReference type="Proteomes" id="UP000279760">
    <property type="component" value="Chromosome 1"/>
</dbReference>
<evidence type="ECO:0000313" key="5">
    <source>
        <dbReference type="EMBL" id="ASI89375.1"/>
    </source>
</evidence>
<evidence type="ECO:0000313" key="8">
    <source>
        <dbReference type="Proteomes" id="UP000279760"/>
    </source>
</evidence>
<dbReference type="SUPFAM" id="SSF51215">
    <property type="entry name" value="Regulatory protein AraC"/>
    <property type="match status" value="1"/>
</dbReference>